<sequence length="156" mass="17652">MTAMNSNQDVPEDVLRFTAYLQALRRIPDDEELSLITTILEDSDATAQSAVLRHLDQRADTLLRGEGYVPWAQAMTQVVAPRPFLIQRLHEWSLFRAVILSQPWSLDALTRASNWLQLKIAESQSAIEAVEILAQAGRTKRIRNTARTTLVQRSRG</sequence>
<evidence type="ECO:0000313" key="1">
    <source>
        <dbReference type="EMBL" id="AWW41790.1"/>
    </source>
</evidence>
<name>A0A2Z4JA25_9ACTN</name>
<dbReference type="Proteomes" id="UP000249616">
    <property type="component" value="Chromosome"/>
</dbReference>
<reference evidence="1 2" key="1">
    <citation type="journal article" date="2019" name="Int. J. Syst. Evol. Microbiol.">
        <title>Streptomyces cadmiisoli sp. nov., a novel actinomycete isolated from cadmium-contaminated soil.</title>
        <authorList>
            <person name="Li K."/>
            <person name="Tang X."/>
            <person name="Zhao J."/>
            <person name="Guo Y."/>
            <person name="Tang Y."/>
            <person name="Gao J."/>
        </authorList>
    </citation>
    <scope>NUCLEOTIDE SEQUENCE [LARGE SCALE GENOMIC DNA]</scope>
    <source>
        <strain evidence="1 2">ZFG47</strain>
    </source>
</reference>
<dbReference type="AlphaFoldDB" id="A0A2Z4JA25"/>
<evidence type="ECO:0000313" key="2">
    <source>
        <dbReference type="Proteomes" id="UP000249616"/>
    </source>
</evidence>
<dbReference type="KEGG" id="scad:DN051_38415"/>
<dbReference type="RefSeq" id="WP_112441483.1">
    <property type="nucleotide sequence ID" value="NZ_CP030073.1"/>
</dbReference>
<dbReference type="EMBL" id="CP030073">
    <property type="protein sequence ID" value="AWW41790.1"/>
    <property type="molecule type" value="Genomic_DNA"/>
</dbReference>
<keyword evidence="2" id="KW-1185">Reference proteome</keyword>
<protein>
    <recommendedName>
        <fullName evidence="3">HEAT repeat domain-containing protein</fullName>
    </recommendedName>
</protein>
<evidence type="ECO:0008006" key="3">
    <source>
        <dbReference type="Google" id="ProtNLM"/>
    </source>
</evidence>
<organism evidence="1 2">
    <name type="scientific">Streptomyces cadmiisoli</name>
    <dbReference type="NCBI Taxonomy" id="2184053"/>
    <lineage>
        <taxon>Bacteria</taxon>
        <taxon>Bacillati</taxon>
        <taxon>Actinomycetota</taxon>
        <taxon>Actinomycetes</taxon>
        <taxon>Kitasatosporales</taxon>
        <taxon>Streptomycetaceae</taxon>
        <taxon>Streptomyces</taxon>
        <taxon>Streptomyces aurantiacus group</taxon>
    </lineage>
</organism>
<proteinExistence type="predicted"/>
<accession>A0A2Z4JA25</accession>
<gene>
    <name evidence="1" type="ORF">DN051_38415</name>
</gene>